<organism evidence="2 3">
    <name type="scientific">Schleiferilactobacillus shenzhenensis LY-73</name>
    <dbReference type="NCBI Taxonomy" id="1231336"/>
    <lineage>
        <taxon>Bacteria</taxon>
        <taxon>Bacillati</taxon>
        <taxon>Bacillota</taxon>
        <taxon>Bacilli</taxon>
        <taxon>Lactobacillales</taxon>
        <taxon>Lactobacillaceae</taxon>
        <taxon>Schleiferilactobacillus</taxon>
    </lineage>
</organism>
<dbReference type="EMBL" id="KI271614">
    <property type="protein sequence ID" value="ERL63780.1"/>
    <property type="molecule type" value="Genomic_DNA"/>
</dbReference>
<name>U4TK82_9LACO</name>
<evidence type="ECO:0000313" key="2">
    <source>
        <dbReference type="EMBL" id="ERL63780.1"/>
    </source>
</evidence>
<dbReference type="HOGENOM" id="CLU_2142741_0_0_9"/>
<gene>
    <name evidence="2" type="ORF">L248_2197</name>
</gene>
<feature type="region of interest" description="Disordered" evidence="1">
    <location>
        <begin position="87"/>
        <end position="112"/>
    </location>
</feature>
<dbReference type="AlphaFoldDB" id="U4TK82"/>
<evidence type="ECO:0000256" key="1">
    <source>
        <dbReference type="SAM" id="MobiDB-lite"/>
    </source>
</evidence>
<reference evidence="3" key="1">
    <citation type="journal article" date="2013" name="Genome Announc.">
        <title>Whole-Genome Sequencing of Lactobacillus shenzhenensis Strain LY-73T.</title>
        <authorList>
            <person name="Lin Z."/>
            <person name="Liu Z."/>
            <person name="Yang R."/>
            <person name="Zou Y."/>
            <person name="Wan D."/>
            <person name="Chen J."/>
            <person name="Guo M."/>
            <person name="Zhao J."/>
            <person name="Fang C."/>
            <person name="Yang R."/>
            <person name="Liu F."/>
        </authorList>
    </citation>
    <scope>NUCLEOTIDE SEQUENCE [LARGE SCALE GENOMIC DNA]</scope>
    <source>
        <strain evidence="3">LY-73</strain>
    </source>
</reference>
<feature type="compositionally biased region" description="Low complexity" evidence="1">
    <location>
        <begin position="87"/>
        <end position="98"/>
    </location>
</feature>
<dbReference type="STRING" id="1231336.L248_2197"/>
<keyword evidence="3" id="KW-1185">Reference proteome</keyword>
<evidence type="ECO:0000313" key="3">
    <source>
        <dbReference type="Proteomes" id="UP000030647"/>
    </source>
</evidence>
<protein>
    <submittedName>
        <fullName evidence="2">Uncharacterized protein</fullName>
    </submittedName>
</protein>
<accession>U4TK82</accession>
<proteinExistence type="predicted"/>
<dbReference type="Proteomes" id="UP000030647">
    <property type="component" value="Unassembled WGS sequence"/>
</dbReference>
<sequence>MKKLATNDEMKAKGNDGMASTQVMLRVADMLNLRGSIEDVEPALRAAVAHELDMYMNPRKNTVQIVSGGADSQTTKDVGTVPELVPQAPVAPAQPANAEPKEELTNGSAAAQ</sequence>